<evidence type="ECO:0000256" key="6">
    <source>
        <dbReference type="ARBA" id="ARBA00022723"/>
    </source>
</evidence>
<dbReference type="InParanoid" id="D8REW5"/>
<dbReference type="GO" id="GO:0045549">
    <property type="term" value="F:9-cis-epoxycarotenoid dioxygenase activity"/>
    <property type="evidence" value="ECO:0007669"/>
    <property type="project" value="UniProtKB-EC"/>
</dbReference>
<comment type="catalytic activity">
    <reaction evidence="12">
        <text>9-cis-violaxanthin + O2 = (3S,5R,6S)-5,6-epoxy-3-hydroxy-5,6-dihydro-12'-apo-beta-caroten-12'-al + 2-cis,4-trans-xanthoxin</text>
        <dbReference type="Rhea" id="RHEA:16541"/>
        <dbReference type="ChEBI" id="CHEBI:15379"/>
        <dbReference type="ChEBI" id="CHEBI:32304"/>
        <dbReference type="ChEBI" id="CHEBI:34597"/>
        <dbReference type="ChEBI" id="CHEBI:35305"/>
        <dbReference type="EC" id="1.13.11.51"/>
    </reaction>
</comment>
<evidence type="ECO:0000256" key="4">
    <source>
        <dbReference type="ARBA" id="ARBA00022528"/>
    </source>
</evidence>
<organism evidence="17">
    <name type="scientific">Selaginella moellendorffii</name>
    <name type="common">Spikemoss</name>
    <dbReference type="NCBI Taxonomy" id="88036"/>
    <lineage>
        <taxon>Eukaryota</taxon>
        <taxon>Viridiplantae</taxon>
        <taxon>Streptophyta</taxon>
        <taxon>Embryophyta</taxon>
        <taxon>Tracheophyta</taxon>
        <taxon>Lycopodiopsida</taxon>
        <taxon>Selaginellales</taxon>
        <taxon>Selaginellaceae</taxon>
        <taxon>Selaginella</taxon>
    </lineage>
</organism>
<evidence type="ECO:0000256" key="5">
    <source>
        <dbReference type="ARBA" id="ARBA00022640"/>
    </source>
</evidence>
<keyword evidence="10" id="KW-0560">Oxidoreductase</keyword>
<comment type="catalytic activity">
    <reaction evidence="13">
        <text>9'-cis-neoxanthin + O2 = (3S,5R,6R)-3,5-dihydroxy-6,7-didehydro-5,6-dihydro-12'-apo-beta-caroten-12'-al + 2-cis,4-trans-xanthoxin</text>
        <dbReference type="Rhea" id="RHEA:19677"/>
        <dbReference type="ChEBI" id="CHEBI:15379"/>
        <dbReference type="ChEBI" id="CHEBI:32304"/>
        <dbReference type="ChEBI" id="CHEBI:34596"/>
        <dbReference type="ChEBI" id="CHEBI:35306"/>
        <dbReference type="EC" id="1.13.11.51"/>
    </reaction>
</comment>
<dbReference type="EMBL" id="GL377577">
    <property type="protein sequence ID" value="EFJ29733.1"/>
    <property type="molecule type" value="Genomic_DNA"/>
</dbReference>
<dbReference type="AlphaFoldDB" id="D8REW5"/>
<evidence type="ECO:0000256" key="13">
    <source>
        <dbReference type="ARBA" id="ARBA00036784"/>
    </source>
</evidence>
<comment type="catalytic activity">
    <reaction evidence="15">
        <text>a 9-cis-epoxycarotenoid + O2 = a 12'-apo-carotenal + 2-cis,4-trans-xanthoxin</text>
        <dbReference type="Rhea" id="RHEA:23328"/>
        <dbReference type="ChEBI" id="CHEBI:15379"/>
        <dbReference type="ChEBI" id="CHEBI:32304"/>
        <dbReference type="ChEBI" id="CHEBI:51972"/>
        <dbReference type="ChEBI" id="CHEBI:51973"/>
        <dbReference type="EC" id="1.13.11.51"/>
    </reaction>
</comment>
<dbReference type="Proteomes" id="UP000001514">
    <property type="component" value="Unassembled WGS sequence"/>
</dbReference>
<comment type="similarity">
    <text evidence="3">Belongs to the carotenoid oxygenase family.</text>
</comment>
<sequence length="200" mass="22112">MNFQDVVLENKLVIDGDTAQKGPRFGIPAVGSSGLTSWIGCNSTTSTPGRKGRTRSSCSAHPLCQLHELHLDLQSGWSWKQHMCSAGLDFGKINQKFLGQKNQYVYMRYYGPWPRFSGLAKVDLDAPRLPKVVIDGTSDLDLKEPCIVASRRFERAFGHGCQMPMLETVAFIELLAGVPYGFHGIFINADQIANQNHGTL</sequence>
<dbReference type="InterPro" id="IPR004294">
    <property type="entry name" value="Carotenoid_Oase"/>
</dbReference>
<evidence type="ECO:0000256" key="14">
    <source>
        <dbReference type="ARBA" id="ARBA00039007"/>
    </source>
</evidence>
<evidence type="ECO:0000256" key="1">
    <source>
        <dbReference type="ARBA" id="ARBA00001954"/>
    </source>
</evidence>
<evidence type="ECO:0000313" key="16">
    <source>
        <dbReference type="EMBL" id="EFJ29733.1"/>
    </source>
</evidence>
<keyword evidence="11" id="KW-0408">Iron</keyword>
<evidence type="ECO:0000256" key="9">
    <source>
        <dbReference type="ARBA" id="ARBA00022964"/>
    </source>
</evidence>
<protein>
    <recommendedName>
        <fullName evidence="14">9-cis-epoxycarotenoid dioxygenase</fullName>
        <ecNumber evidence="14">1.13.11.51</ecNumber>
    </recommendedName>
</protein>
<dbReference type="Pfam" id="PF03055">
    <property type="entry name" value="RPE65"/>
    <property type="match status" value="1"/>
</dbReference>
<evidence type="ECO:0000256" key="3">
    <source>
        <dbReference type="ARBA" id="ARBA00006787"/>
    </source>
</evidence>
<dbReference type="EC" id="1.13.11.51" evidence="14"/>
<name>D8REW5_SELML</name>
<reference evidence="16 17" key="1">
    <citation type="journal article" date="2011" name="Science">
        <title>The Selaginella genome identifies genetic changes associated with the evolution of vascular plants.</title>
        <authorList>
            <person name="Banks J.A."/>
            <person name="Nishiyama T."/>
            <person name="Hasebe M."/>
            <person name="Bowman J.L."/>
            <person name="Gribskov M."/>
            <person name="dePamphilis C."/>
            <person name="Albert V.A."/>
            <person name="Aono N."/>
            <person name="Aoyama T."/>
            <person name="Ambrose B.A."/>
            <person name="Ashton N.W."/>
            <person name="Axtell M.J."/>
            <person name="Barker E."/>
            <person name="Barker M.S."/>
            <person name="Bennetzen J.L."/>
            <person name="Bonawitz N.D."/>
            <person name="Chapple C."/>
            <person name="Cheng C."/>
            <person name="Correa L.G."/>
            <person name="Dacre M."/>
            <person name="DeBarry J."/>
            <person name="Dreyer I."/>
            <person name="Elias M."/>
            <person name="Engstrom E.M."/>
            <person name="Estelle M."/>
            <person name="Feng L."/>
            <person name="Finet C."/>
            <person name="Floyd S.K."/>
            <person name="Frommer W.B."/>
            <person name="Fujita T."/>
            <person name="Gramzow L."/>
            <person name="Gutensohn M."/>
            <person name="Harholt J."/>
            <person name="Hattori M."/>
            <person name="Heyl A."/>
            <person name="Hirai T."/>
            <person name="Hiwatashi Y."/>
            <person name="Ishikawa M."/>
            <person name="Iwata M."/>
            <person name="Karol K.G."/>
            <person name="Koehler B."/>
            <person name="Kolukisaoglu U."/>
            <person name="Kubo M."/>
            <person name="Kurata T."/>
            <person name="Lalonde S."/>
            <person name="Li K."/>
            <person name="Li Y."/>
            <person name="Litt A."/>
            <person name="Lyons E."/>
            <person name="Manning G."/>
            <person name="Maruyama T."/>
            <person name="Michael T.P."/>
            <person name="Mikami K."/>
            <person name="Miyazaki S."/>
            <person name="Morinaga S."/>
            <person name="Murata T."/>
            <person name="Mueller-Roeber B."/>
            <person name="Nelson D.R."/>
            <person name="Obara M."/>
            <person name="Oguri Y."/>
            <person name="Olmstead R.G."/>
            <person name="Onodera N."/>
            <person name="Petersen B.L."/>
            <person name="Pils B."/>
            <person name="Prigge M."/>
            <person name="Rensing S.A."/>
            <person name="Riano-Pachon D.M."/>
            <person name="Roberts A.W."/>
            <person name="Sato Y."/>
            <person name="Scheller H.V."/>
            <person name="Schulz B."/>
            <person name="Schulz C."/>
            <person name="Shakirov E.V."/>
            <person name="Shibagaki N."/>
            <person name="Shinohara N."/>
            <person name="Shippen D.E."/>
            <person name="Soerensen I."/>
            <person name="Sotooka R."/>
            <person name="Sugimoto N."/>
            <person name="Sugita M."/>
            <person name="Sumikawa N."/>
            <person name="Tanurdzic M."/>
            <person name="Theissen G."/>
            <person name="Ulvskov P."/>
            <person name="Wakazuki S."/>
            <person name="Weng J.K."/>
            <person name="Willats W.W."/>
            <person name="Wipf D."/>
            <person name="Wolf P.G."/>
            <person name="Yang L."/>
            <person name="Zimmer A.D."/>
            <person name="Zhu Q."/>
            <person name="Mitros T."/>
            <person name="Hellsten U."/>
            <person name="Loque D."/>
            <person name="Otillar R."/>
            <person name="Salamov A."/>
            <person name="Schmutz J."/>
            <person name="Shapiro H."/>
            <person name="Lindquist E."/>
            <person name="Lucas S."/>
            <person name="Rokhsar D."/>
            <person name="Grigoriev I.V."/>
        </authorList>
    </citation>
    <scope>NUCLEOTIDE SEQUENCE [LARGE SCALE GENOMIC DNA]</scope>
</reference>
<dbReference type="GO" id="GO:0009688">
    <property type="term" value="P:abscisic acid biosynthetic process"/>
    <property type="evidence" value="ECO:0007669"/>
    <property type="project" value="UniProtKB-KW"/>
</dbReference>
<dbReference type="GO" id="GO:0009507">
    <property type="term" value="C:chloroplast"/>
    <property type="evidence" value="ECO:0007669"/>
    <property type="project" value="UniProtKB-SubCell"/>
</dbReference>
<keyword evidence="5" id="KW-0934">Plastid</keyword>
<comment type="cofactor">
    <cofactor evidence="1">
        <name>Fe(2+)</name>
        <dbReference type="ChEBI" id="CHEBI:29033"/>
    </cofactor>
</comment>
<dbReference type="GO" id="GO:0046872">
    <property type="term" value="F:metal ion binding"/>
    <property type="evidence" value="ECO:0007669"/>
    <property type="project" value="UniProtKB-KW"/>
</dbReference>
<keyword evidence="4" id="KW-0150">Chloroplast</keyword>
<dbReference type="KEGG" id="smo:SELMODRAFT_410484"/>
<gene>
    <name evidence="16" type="ORF">SELMODRAFT_410484</name>
</gene>
<evidence type="ECO:0000313" key="17">
    <source>
        <dbReference type="Proteomes" id="UP000001514"/>
    </source>
</evidence>
<keyword evidence="7" id="KW-0937">Abscisic acid biosynthesis</keyword>
<dbReference type="PANTHER" id="PTHR10543">
    <property type="entry name" value="BETA-CAROTENE DIOXYGENASE"/>
    <property type="match status" value="1"/>
</dbReference>
<keyword evidence="6" id="KW-0479">Metal-binding</keyword>
<keyword evidence="17" id="KW-1185">Reference proteome</keyword>
<evidence type="ECO:0000256" key="15">
    <source>
        <dbReference type="ARBA" id="ARBA00048369"/>
    </source>
</evidence>
<dbReference type="HOGENOM" id="CLU_1368245_0_0_1"/>
<dbReference type="Gramene" id="EFJ29733">
    <property type="protein sequence ID" value="EFJ29733"/>
    <property type="gene ID" value="SELMODRAFT_410484"/>
</dbReference>
<dbReference type="PANTHER" id="PTHR10543:SF26">
    <property type="entry name" value="9-CIS-EPOXYCAROTENOID DIOXYGENASE NCED3, CHLOROPLASTIC"/>
    <property type="match status" value="1"/>
</dbReference>
<evidence type="ECO:0000256" key="10">
    <source>
        <dbReference type="ARBA" id="ARBA00023002"/>
    </source>
</evidence>
<dbReference type="eggNOG" id="KOG1285">
    <property type="taxonomic scope" value="Eukaryota"/>
</dbReference>
<keyword evidence="9" id="KW-0223">Dioxygenase</keyword>
<evidence type="ECO:0000256" key="12">
    <source>
        <dbReference type="ARBA" id="ARBA00035929"/>
    </source>
</evidence>
<accession>D8REW5</accession>
<evidence type="ECO:0000256" key="7">
    <source>
        <dbReference type="ARBA" id="ARBA00022865"/>
    </source>
</evidence>
<evidence type="ECO:0000256" key="2">
    <source>
        <dbReference type="ARBA" id="ARBA00004229"/>
    </source>
</evidence>
<keyword evidence="8" id="KW-0809">Transit peptide</keyword>
<evidence type="ECO:0000256" key="11">
    <source>
        <dbReference type="ARBA" id="ARBA00023004"/>
    </source>
</evidence>
<comment type="subcellular location">
    <subcellularLocation>
        <location evidence="2">Plastid</location>
        <location evidence="2">Chloroplast</location>
    </subcellularLocation>
</comment>
<evidence type="ECO:0000256" key="8">
    <source>
        <dbReference type="ARBA" id="ARBA00022946"/>
    </source>
</evidence>
<proteinExistence type="inferred from homology"/>